<accession>A0A8J3E3Y9</accession>
<dbReference type="Pfam" id="PF24024">
    <property type="entry name" value="DUF7336"/>
    <property type="match status" value="1"/>
</dbReference>
<dbReference type="AlphaFoldDB" id="A0A8J3E3Y9"/>
<evidence type="ECO:0000313" key="2">
    <source>
        <dbReference type="EMBL" id="GGF22804.1"/>
    </source>
</evidence>
<comment type="caution">
    <text evidence="2">The sequence shown here is derived from an EMBL/GenBank/DDBJ whole genome shotgun (WGS) entry which is preliminary data.</text>
</comment>
<evidence type="ECO:0000313" key="3">
    <source>
        <dbReference type="Proteomes" id="UP000646365"/>
    </source>
</evidence>
<sequence length="79" mass="9163">MEHTDYFDEKAIGTYSDLELAKATIEQLKDLVGFVDYPDGFRIYECELDKPGWTDGFDPTKPPEEPWHHAGQIGRRVEF</sequence>
<feature type="domain" description="DUF7336" evidence="1">
    <location>
        <begin position="7"/>
        <end position="57"/>
    </location>
</feature>
<keyword evidence="3" id="KW-1185">Reference proteome</keyword>
<gene>
    <name evidence="2" type="ORF">GCM10011611_31070</name>
</gene>
<reference evidence="2" key="2">
    <citation type="submission" date="2020-09" db="EMBL/GenBank/DDBJ databases">
        <authorList>
            <person name="Sun Q."/>
            <person name="Zhou Y."/>
        </authorList>
    </citation>
    <scope>NUCLEOTIDE SEQUENCE</scope>
    <source>
        <strain evidence="2">CGMCC 1.15725</strain>
    </source>
</reference>
<organism evidence="2 3">
    <name type="scientific">Aliidongia dinghuensis</name>
    <dbReference type="NCBI Taxonomy" id="1867774"/>
    <lineage>
        <taxon>Bacteria</taxon>
        <taxon>Pseudomonadati</taxon>
        <taxon>Pseudomonadota</taxon>
        <taxon>Alphaproteobacteria</taxon>
        <taxon>Rhodospirillales</taxon>
        <taxon>Dongiaceae</taxon>
        <taxon>Aliidongia</taxon>
    </lineage>
</organism>
<proteinExistence type="predicted"/>
<protein>
    <recommendedName>
        <fullName evidence="1">DUF7336 domain-containing protein</fullName>
    </recommendedName>
</protein>
<name>A0A8J3E3Y9_9PROT</name>
<evidence type="ECO:0000259" key="1">
    <source>
        <dbReference type="Pfam" id="PF24024"/>
    </source>
</evidence>
<reference evidence="2" key="1">
    <citation type="journal article" date="2014" name="Int. J. Syst. Evol. Microbiol.">
        <title>Complete genome sequence of Corynebacterium casei LMG S-19264T (=DSM 44701T), isolated from a smear-ripened cheese.</title>
        <authorList>
            <consortium name="US DOE Joint Genome Institute (JGI-PGF)"/>
            <person name="Walter F."/>
            <person name="Albersmeier A."/>
            <person name="Kalinowski J."/>
            <person name="Ruckert C."/>
        </authorList>
    </citation>
    <scope>NUCLEOTIDE SEQUENCE</scope>
    <source>
        <strain evidence="2">CGMCC 1.15725</strain>
    </source>
</reference>
<dbReference type="EMBL" id="BMJQ01000007">
    <property type="protein sequence ID" value="GGF22804.1"/>
    <property type="molecule type" value="Genomic_DNA"/>
</dbReference>
<dbReference type="InterPro" id="IPR055760">
    <property type="entry name" value="DUF7336"/>
</dbReference>
<dbReference type="Proteomes" id="UP000646365">
    <property type="component" value="Unassembled WGS sequence"/>
</dbReference>